<dbReference type="PANTHER" id="PTHR39173:SF1">
    <property type="entry name" value="ACETYLTRANSFERASE"/>
    <property type="match status" value="1"/>
</dbReference>
<protein>
    <submittedName>
        <fullName evidence="2">GCN5 family acetyltransferase</fullName>
    </submittedName>
</protein>
<comment type="caution">
    <text evidence="2">The sequence shown here is derived from an EMBL/GenBank/DDBJ whole genome shotgun (WGS) entry which is preliminary data.</text>
</comment>
<dbReference type="EMBL" id="AWQS01000060">
    <property type="protein sequence ID" value="EWT06193.1"/>
    <property type="molecule type" value="Genomic_DNA"/>
</dbReference>
<evidence type="ECO:0000259" key="1">
    <source>
        <dbReference type="PROSITE" id="PS51186"/>
    </source>
</evidence>
<dbReference type="RefSeq" id="WP_051518402.1">
    <property type="nucleotide sequence ID" value="NZ_AWQS01000060.1"/>
</dbReference>
<dbReference type="OrthoDB" id="9797989at2"/>
<dbReference type="PANTHER" id="PTHR39173">
    <property type="entry name" value="ACETYLTRANSFERASE"/>
    <property type="match status" value="1"/>
</dbReference>
<keyword evidence="2" id="KW-0808">Transferase</keyword>
<organism evidence="2 3">
    <name type="scientific">Intrasporangium chromatireducens Q5-1</name>
    <dbReference type="NCBI Taxonomy" id="584657"/>
    <lineage>
        <taxon>Bacteria</taxon>
        <taxon>Bacillati</taxon>
        <taxon>Actinomycetota</taxon>
        <taxon>Actinomycetes</taxon>
        <taxon>Micrococcales</taxon>
        <taxon>Intrasporangiaceae</taxon>
        <taxon>Intrasporangium</taxon>
    </lineage>
</organism>
<dbReference type="Pfam" id="PF13302">
    <property type="entry name" value="Acetyltransf_3"/>
    <property type="match status" value="1"/>
</dbReference>
<dbReference type="GO" id="GO:0016747">
    <property type="term" value="F:acyltransferase activity, transferring groups other than amino-acyl groups"/>
    <property type="evidence" value="ECO:0007669"/>
    <property type="project" value="InterPro"/>
</dbReference>
<keyword evidence="3" id="KW-1185">Reference proteome</keyword>
<sequence length="350" mass="37509">MVDLILPSVELAAEWWDLVDEFAGAPVHGSGLHDRSEHEREPAQFAAWVRSRVEASRPETPVGVGKVPADYWWIRHEGELAGTITLRHDLTPALLLVGGHIGYAVRPRLRRRGIASTALQLVLARAGAQRLDPVLITCDDDNIGSARTIEGAGGVLEDVRGGSRRYWVSTGAAARPLGAAPIETARATLATFTRSEVGGILIGRRQPGWDPAFPREDDGDAVRMATEGDPFAARAIRDRRTGLVVGTIGCAGPPTAHGRAEIGYGLVETARGRGLMTDVLAAYLGALRASGVAEVVAHTEVDNVPSERVLARTGFSRVCREPQPDGPDQWLWRLVTARRGAAPFGRAAES</sequence>
<dbReference type="InterPro" id="IPR016181">
    <property type="entry name" value="Acyl_CoA_acyltransferase"/>
</dbReference>
<name>W9GMZ2_9MICO</name>
<dbReference type="Pfam" id="PF00583">
    <property type="entry name" value="Acetyltransf_1"/>
    <property type="match status" value="1"/>
</dbReference>
<feature type="domain" description="N-acetyltransferase" evidence="1">
    <location>
        <begin position="32"/>
        <end position="172"/>
    </location>
</feature>
<proteinExistence type="predicted"/>
<dbReference type="AlphaFoldDB" id="W9GMZ2"/>
<dbReference type="PATRIC" id="fig|584657.3.peg.1882"/>
<dbReference type="CDD" id="cd04301">
    <property type="entry name" value="NAT_SF"/>
    <property type="match status" value="1"/>
</dbReference>
<dbReference type="Gene3D" id="3.40.630.30">
    <property type="match status" value="2"/>
</dbReference>
<gene>
    <name evidence="2" type="ORF">N864_23300</name>
</gene>
<accession>W9GMZ2</accession>
<dbReference type="Proteomes" id="UP000019494">
    <property type="component" value="Unassembled WGS sequence"/>
</dbReference>
<evidence type="ECO:0000313" key="2">
    <source>
        <dbReference type="EMBL" id="EWT06193.1"/>
    </source>
</evidence>
<evidence type="ECO:0000313" key="3">
    <source>
        <dbReference type="Proteomes" id="UP000019494"/>
    </source>
</evidence>
<dbReference type="PROSITE" id="PS51186">
    <property type="entry name" value="GNAT"/>
    <property type="match status" value="2"/>
</dbReference>
<dbReference type="SUPFAM" id="SSF55729">
    <property type="entry name" value="Acyl-CoA N-acyltransferases (Nat)"/>
    <property type="match status" value="2"/>
</dbReference>
<dbReference type="InterPro" id="IPR000182">
    <property type="entry name" value="GNAT_dom"/>
</dbReference>
<feature type="domain" description="N-acetyltransferase" evidence="1">
    <location>
        <begin position="187"/>
        <end position="336"/>
    </location>
</feature>
<reference evidence="3" key="1">
    <citation type="submission" date="2013-08" db="EMBL/GenBank/DDBJ databases">
        <title>Intrasporangium oryzae NRRL B-24470.</title>
        <authorList>
            <person name="Liu H."/>
            <person name="Wang G."/>
        </authorList>
    </citation>
    <scope>NUCLEOTIDE SEQUENCE [LARGE SCALE GENOMIC DNA]</scope>
    <source>
        <strain evidence="3">Q5-1</strain>
    </source>
</reference>